<reference evidence="1 2" key="1">
    <citation type="journal article" date="2014" name="Curr. Biol.">
        <title>The genome of the clonal raider ant Cerapachys biroi.</title>
        <authorList>
            <person name="Oxley P.R."/>
            <person name="Ji L."/>
            <person name="Fetter-Pruneda I."/>
            <person name="McKenzie S.K."/>
            <person name="Li C."/>
            <person name="Hu H."/>
            <person name="Zhang G."/>
            <person name="Kronauer D.J."/>
        </authorList>
    </citation>
    <scope>NUCLEOTIDE SEQUENCE [LARGE SCALE GENOMIC DNA]</scope>
</reference>
<name>A0A026W470_OOCBI</name>
<accession>A0A026W470</accession>
<dbReference type="GO" id="GO:0003676">
    <property type="term" value="F:nucleic acid binding"/>
    <property type="evidence" value="ECO:0007669"/>
    <property type="project" value="InterPro"/>
</dbReference>
<dbReference type="AlphaFoldDB" id="A0A026W470"/>
<dbReference type="OrthoDB" id="7699050at2759"/>
<evidence type="ECO:0000313" key="1">
    <source>
        <dbReference type="EMBL" id="EZA50808.1"/>
    </source>
</evidence>
<dbReference type="Proteomes" id="UP000053097">
    <property type="component" value="Unassembled WGS sequence"/>
</dbReference>
<keyword evidence="2" id="KW-1185">Reference proteome</keyword>
<dbReference type="STRING" id="2015173.A0A026W470"/>
<organism evidence="1 2">
    <name type="scientific">Ooceraea biroi</name>
    <name type="common">Clonal raider ant</name>
    <name type="synonym">Cerapachys biroi</name>
    <dbReference type="NCBI Taxonomy" id="2015173"/>
    <lineage>
        <taxon>Eukaryota</taxon>
        <taxon>Metazoa</taxon>
        <taxon>Ecdysozoa</taxon>
        <taxon>Arthropoda</taxon>
        <taxon>Hexapoda</taxon>
        <taxon>Insecta</taxon>
        <taxon>Pterygota</taxon>
        <taxon>Neoptera</taxon>
        <taxon>Endopterygota</taxon>
        <taxon>Hymenoptera</taxon>
        <taxon>Apocrita</taxon>
        <taxon>Aculeata</taxon>
        <taxon>Formicoidea</taxon>
        <taxon>Formicidae</taxon>
        <taxon>Dorylinae</taxon>
        <taxon>Ooceraea</taxon>
    </lineage>
</organism>
<dbReference type="PANTHER" id="PTHR47326">
    <property type="entry name" value="TRANSPOSABLE ELEMENT TC3 TRANSPOSASE-LIKE PROTEIN"/>
    <property type="match status" value="1"/>
</dbReference>
<dbReference type="EMBL" id="KK107443">
    <property type="protein sequence ID" value="EZA50808.1"/>
    <property type="molecule type" value="Genomic_DNA"/>
</dbReference>
<dbReference type="PANTHER" id="PTHR47326:SF1">
    <property type="entry name" value="HTH PSQ-TYPE DOMAIN-CONTAINING PROTEIN"/>
    <property type="match status" value="1"/>
</dbReference>
<dbReference type="InterPro" id="IPR036397">
    <property type="entry name" value="RNaseH_sf"/>
</dbReference>
<dbReference type="Gene3D" id="3.30.420.10">
    <property type="entry name" value="Ribonuclease H-like superfamily/Ribonuclease H"/>
    <property type="match status" value="1"/>
</dbReference>
<protein>
    <recommendedName>
        <fullName evidence="3">DUF4817 domain-containing protein</fullName>
    </recommendedName>
</protein>
<sequence>MYGRANGNAYEVRRLYVEAFPNRALPSDKLFSKLHLRRKMNASLVWRILREQLYPFHIQRVQALIAPDYDSRLAFCRFVLRKGEENPDFAANILFTDKAIFTNNGIINFHNNHVWANENPHAVVESRYQHRFSLNVWVGILKDRLIGPVFFPNRLTGAVYFDFLNNTLPPLLEDVPLNDRVNLWYMHDGAPPHFAVIVRNFLNETYNNNWIGRGGPVPWPLRSLDFNPLDFCI</sequence>
<evidence type="ECO:0000313" key="2">
    <source>
        <dbReference type="Proteomes" id="UP000053097"/>
    </source>
</evidence>
<evidence type="ECO:0008006" key="3">
    <source>
        <dbReference type="Google" id="ProtNLM"/>
    </source>
</evidence>
<proteinExistence type="predicted"/>
<dbReference type="OMA" id="ESENHHE"/>
<gene>
    <name evidence="1" type="ORF">X777_11057</name>
</gene>